<dbReference type="Pfam" id="PF14287">
    <property type="entry name" value="DUF4368"/>
    <property type="match status" value="1"/>
</dbReference>
<keyword evidence="5" id="KW-1185">Reference proteome</keyword>
<feature type="coiled-coil region" evidence="1">
    <location>
        <begin position="402"/>
        <end position="478"/>
    </location>
</feature>
<proteinExistence type="predicted"/>
<name>A0A1M6K6F5_PARC5</name>
<evidence type="ECO:0000259" key="3">
    <source>
        <dbReference type="PROSITE" id="PS51737"/>
    </source>
</evidence>
<evidence type="ECO:0000256" key="1">
    <source>
        <dbReference type="SAM" id="Coils"/>
    </source>
</evidence>
<dbReference type="PANTHER" id="PTHR30461">
    <property type="entry name" value="DNA-INVERTASE FROM LAMBDOID PROPHAGE"/>
    <property type="match status" value="1"/>
</dbReference>
<dbReference type="Pfam" id="PF07508">
    <property type="entry name" value="Recombinase"/>
    <property type="match status" value="1"/>
</dbReference>
<dbReference type="GO" id="GO:0003677">
    <property type="term" value="F:DNA binding"/>
    <property type="evidence" value="ECO:0007669"/>
    <property type="project" value="InterPro"/>
</dbReference>
<dbReference type="OrthoDB" id="9804620at2"/>
<feature type="domain" description="Resolvase/invertase-type recombinase catalytic" evidence="2">
    <location>
        <begin position="13"/>
        <end position="163"/>
    </location>
</feature>
<dbReference type="Gene3D" id="3.40.50.1390">
    <property type="entry name" value="Resolvase, N-terminal catalytic domain"/>
    <property type="match status" value="1"/>
</dbReference>
<dbReference type="RefSeq" id="WP_073146599.1">
    <property type="nucleotide sequence ID" value="NZ_FRAG01000002.1"/>
</dbReference>
<dbReference type="InterPro" id="IPR011109">
    <property type="entry name" value="DNA_bind_recombinase_dom"/>
</dbReference>
<dbReference type="PANTHER" id="PTHR30461:SF23">
    <property type="entry name" value="DNA RECOMBINASE-RELATED"/>
    <property type="match status" value="1"/>
</dbReference>
<evidence type="ECO:0000259" key="2">
    <source>
        <dbReference type="PROSITE" id="PS51736"/>
    </source>
</evidence>
<protein>
    <submittedName>
        <fullName evidence="4">Site-specific DNA recombinase</fullName>
    </submittedName>
</protein>
<dbReference type="Pfam" id="PF13408">
    <property type="entry name" value="Zn_ribbon_recom"/>
    <property type="match status" value="1"/>
</dbReference>
<dbReference type="InterPro" id="IPR036162">
    <property type="entry name" value="Resolvase-like_N_sf"/>
</dbReference>
<dbReference type="InterPro" id="IPR025378">
    <property type="entry name" value="DUF4368"/>
</dbReference>
<organism evidence="4 5">
    <name type="scientific">Paramaledivibacter caminithermalis (strain DSM 15212 / CIP 107654 / DViRD3)</name>
    <name type="common">Clostridium caminithermale</name>
    <dbReference type="NCBI Taxonomy" id="1121301"/>
    <lineage>
        <taxon>Bacteria</taxon>
        <taxon>Bacillati</taxon>
        <taxon>Bacillota</taxon>
        <taxon>Clostridia</taxon>
        <taxon>Peptostreptococcales</taxon>
        <taxon>Caminicellaceae</taxon>
        <taxon>Paramaledivibacter</taxon>
    </lineage>
</organism>
<evidence type="ECO:0000313" key="4">
    <source>
        <dbReference type="EMBL" id="SHJ54515.1"/>
    </source>
</evidence>
<dbReference type="PROSITE" id="PS51737">
    <property type="entry name" value="RECOMBINASE_DNA_BIND"/>
    <property type="match status" value="1"/>
</dbReference>
<dbReference type="Pfam" id="PF00239">
    <property type="entry name" value="Resolvase"/>
    <property type="match status" value="1"/>
</dbReference>
<dbReference type="STRING" id="1121301.SAMN02745912_00285"/>
<dbReference type="InterPro" id="IPR050639">
    <property type="entry name" value="SSR_resolvase"/>
</dbReference>
<evidence type="ECO:0000313" key="5">
    <source>
        <dbReference type="Proteomes" id="UP000184465"/>
    </source>
</evidence>
<keyword evidence="1" id="KW-0175">Coiled coil</keyword>
<dbReference type="InterPro" id="IPR038109">
    <property type="entry name" value="DNA_bind_recomb_sf"/>
</dbReference>
<dbReference type="InterPro" id="IPR006119">
    <property type="entry name" value="Resolv_N"/>
</dbReference>
<reference evidence="5" key="1">
    <citation type="submission" date="2016-11" db="EMBL/GenBank/DDBJ databases">
        <authorList>
            <person name="Varghese N."/>
            <person name="Submissions S."/>
        </authorList>
    </citation>
    <scope>NUCLEOTIDE SEQUENCE [LARGE SCALE GENOMIC DNA]</scope>
    <source>
        <strain evidence="5">DSM 15212 / CIP 107654 / DViRD3</strain>
    </source>
</reference>
<dbReference type="EMBL" id="FRAG01000002">
    <property type="protein sequence ID" value="SHJ54515.1"/>
    <property type="molecule type" value="Genomic_DNA"/>
</dbReference>
<dbReference type="SMART" id="SM00857">
    <property type="entry name" value="Resolvase"/>
    <property type="match status" value="1"/>
</dbReference>
<dbReference type="AlphaFoldDB" id="A0A1M6K6F5"/>
<sequence>MFDDIDVKYKDFKVGIYCRLSREDEGDYQSESIKNQKDYLIKYVLEKEWTIADIYIDDGYTGTNFDRPDFQRLINDIEKGKINLVITKDLSRLGRDYISTGYYLEKYFPENNVRYIAVNDAIDTYKNSAGNDISPFKSVINDMYAKDISVKVRSTLDTKRKKGKFIGAFAPFGYRKSKDDKNKLEIDEETAPIVRRIFHLYLNGCGISKIAHILNDEGVICPTQYKQRTTNYKGTVIKSLWNHNTVRTILKNPTYMGCLAQNKYKKVNYKSKKLRTLSDKEWIIVEDTHEPIVNKKIFLDVQEMMKRKYNKEYKGRKSNRLFSGFVYCGDCKAYMTYTKTSSELYLICSTYKRYTSKYCSRHGIKEKDLKQLIIEDIKALSEYVNSNKLVKAANEETKFDLRKEFNNQIQKLDNRIRELKTIINTLYTDKVKGLINEEEFLEMKKDFSIEKEKLQNRYDNIKMRLNEYEKDKKESERISNIVNKIMNMEELDRYALEQLVDKIEIFEDKKIKIHYNFINPIN</sequence>
<gene>
    <name evidence="4" type="ORF">SAMN02745912_00285</name>
</gene>
<dbReference type="Proteomes" id="UP000184465">
    <property type="component" value="Unassembled WGS sequence"/>
</dbReference>
<feature type="domain" description="Recombinase" evidence="3">
    <location>
        <begin position="171"/>
        <end position="311"/>
    </location>
</feature>
<dbReference type="PROSITE" id="PS51736">
    <property type="entry name" value="RECOMBINASES_3"/>
    <property type="match status" value="1"/>
</dbReference>
<accession>A0A1M6K6F5</accession>
<dbReference type="Gene3D" id="3.90.1750.20">
    <property type="entry name" value="Putative Large Serine Recombinase, Chain B, Domain 2"/>
    <property type="match status" value="1"/>
</dbReference>
<dbReference type="GO" id="GO:0000150">
    <property type="term" value="F:DNA strand exchange activity"/>
    <property type="evidence" value="ECO:0007669"/>
    <property type="project" value="InterPro"/>
</dbReference>
<dbReference type="SUPFAM" id="SSF53041">
    <property type="entry name" value="Resolvase-like"/>
    <property type="match status" value="1"/>
</dbReference>
<dbReference type="InterPro" id="IPR025827">
    <property type="entry name" value="Zn_ribbon_recom_dom"/>
</dbReference>